<feature type="chain" id="PRO_5047130587" description="DUF4907 domain-containing protein" evidence="1">
    <location>
        <begin position="21"/>
        <end position="103"/>
    </location>
</feature>
<name>A0ABR7X9D9_9SPHI</name>
<organism evidence="2 3">
    <name type="scientific">Mucilaginibacter rigui</name>
    <dbReference type="NCBI Taxonomy" id="534635"/>
    <lineage>
        <taxon>Bacteria</taxon>
        <taxon>Pseudomonadati</taxon>
        <taxon>Bacteroidota</taxon>
        <taxon>Sphingobacteriia</taxon>
        <taxon>Sphingobacteriales</taxon>
        <taxon>Sphingobacteriaceae</taxon>
        <taxon>Mucilaginibacter</taxon>
    </lineage>
</organism>
<comment type="caution">
    <text evidence="2">The sequence shown here is derived from an EMBL/GenBank/DDBJ whole genome shotgun (WGS) entry which is preliminary data.</text>
</comment>
<keyword evidence="1" id="KW-0732">Signal</keyword>
<dbReference type="EMBL" id="JACWMW010000004">
    <property type="protein sequence ID" value="MBD1387198.1"/>
    <property type="molecule type" value="Genomic_DNA"/>
</dbReference>
<gene>
    <name evidence="2" type="ORF">IDJ75_18060</name>
</gene>
<evidence type="ECO:0008006" key="4">
    <source>
        <dbReference type="Google" id="ProtNLM"/>
    </source>
</evidence>
<dbReference type="Proteomes" id="UP000618754">
    <property type="component" value="Unassembled WGS sequence"/>
</dbReference>
<evidence type="ECO:0000313" key="3">
    <source>
        <dbReference type="Proteomes" id="UP000618754"/>
    </source>
</evidence>
<reference evidence="2 3" key="1">
    <citation type="submission" date="2020-09" db="EMBL/GenBank/DDBJ databases">
        <title>Novel species of Mucilaginibacter isolated from a glacier on the Tibetan Plateau.</title>
        <authorList>
            <person name="Liu Q."/>
            <person name="Xin Y.-H."/>
        </authorList>
    </citation>
    <scope>NUCLEOTIDE SEQUENCE [LARGE SCALE GENOMIC DNA]</scope>
    <source>
        <strain evidence="2 3">CGMCC 1.13878</strain>
    </source>
</reference>
<protein>
    <recommendedName>
        <fullName evidence="4">DUF4907 domain-containing protein</fullName>
    </recommendedName>
</protein>
<dbReference type="RefSeq" id="WP_191177037.1">
    <property type="nucleotide sequence ID" value="NZ_JACWMW010000004.1"/>
</dbReference>
<sequence>MKKLMITLTAIAIYATNTYAQTPSVPQPVSWVVESTVYQPKINTVKFYDNKSQLIYQETIYGKLDVKKKYVREALNLACEKLYAQRSDIKNANLLGLALSIKQ</sequence>
<accession>A0ABR7X9D9</accession>
<evidence type="ECO:0000313" key="2">
    <source>
        <dbReference type="EMBL" id="MBD1387198.1"/>
    </source>
</evidence>
<proteinExistence type="predicted"/>
<keyword evidence="3" id="KW-1185">Reference proteome</keyword>
<evidence type="ECO:0000256" key="1">
    <source>
        <dbReference type="SAM" id="SignalP"/>
    </source>
</evidence>
<feature type="signal peptide" evidence="1">
    <location>
        <begin position="1"/>
        <end position="20"/>
    </location>
</feature>